<evidence type="ECO:0000313" key="1">
    <source>
        <dbReference type="EMBL" id="KEF40494.1"/>
    </source>
</evidence>
<dbReference type="EMBL" id="JJRY01000001">
    <property type="protein sequence ID" value="KEF40494.1"/>
    <property type="molecule type" value="Genomic_DNA"/>
</dbReference>
<dbReference type="RefSeq" id="WP_161773161.1">
    <property type="nucleotide sequence ID" value="NZ_JJRY01000001.1"/>
</dbReference>
<dbReference type="PATRIC" id="fig|1348973.3.peg.506"/>
<name>A0A072NS09_SCHAZ</name>
<sequence length="53" mass="6107">MTNQKKKREVFDKKKSAAPLDVLAEEFGNEYAEATFSKEVNASEHAARERYDQ</sequence>
<dbReference type="Proteomes" id="UP000027936">
    <property type="component" value="Unassembled WGS sequence"/>
</dbReference>
<evidence type="ECO:0000313" key="2">
    <source>
        <dbReference type="Proteomes" id="UP000027936"/>
    </source>
</evidence>
<protein>
    <submittedName>
        <fullName evidence="1">Uncharacterized protein</fullName>
    </submittedName>
</protein>
<accession>A0A072NS09</accession>
<gene>
    <name evidence="1" type="ORF">M670_00520</name>
</gene>
<dbReference type="AlphaFoldDB" id="A0A072NS09"/>
<organism evidence="1 2">
    <name type="scientific">Schinkia azotoformans MEV2011</name>
    <dbReference type="NCBI Taxonomy" id="1348973"/>
    <lineage>
        <taxon>Bacteria</taxon>
        <taxon>Bacillati</taxon>
        <taxon>Bacillota</taxon>
        <taxon>Bacilli</taxon>
        <taxon>Bacillales</taxon>
        <taxon>Bacillaceae</taxon>
        <taxon>Calidifontibacillus/Schinkia group</taxon>
        <taxon>Schinkia</taxon>
    </lineage>
</organism>
<proteinExistence type="predicted"/>
<reference evidence="1 2" key="1">
    <citation type="submission" date="2014-04" db="EMBL/GenBank/DDBJ databases">
        <title>Draft genome sequence of Bacillus azotoformans MEV2011, a (co-) denitrifying strain unable to grow in the presence of oxygen.</title>
        <authorList>
            <person name="Nielsen M."/>
            <person name="Schreiber L."/>
            <person name="Finster K."/>
            <person name="Schramm A."/>
        </authorList>
    </citation>
    <scope>NUCLEOTIDE SEQUENCE [LARGE SCALE GENOMIC DNA]</scope>
    <source>
        <strain evidence="1 2">MEV2011</strain>
    </source>
</reference>
<comment type="caution">
    <text evidence="1">The sequence shown here is derived from an EMBL/GenBank/DDBJ whole genome shotgun (WGS) entry which is preliminary data.</text>
</comment>
<dbReference type="GeneID" id="89467706"/>